<evidence type="ECO:0000313" key="7">
    <source>
        <dbReference type="Proteomes" id="UP000295313"/>
    </source>
</evidence>
<dbReference type="Pfam" id="PF18962">
    <property type="entry name" value="Por_Secre_tail"/>
    <property type="match status" value="1"/>
</dbReference>
<evidence type="ECO:0000313" key="6">
    <source>
        <dbReference type="EMBL" id="TDX84395.1"/>
    </source>
</evidence>
<dbReference type="OrthoDB" id="8901262at2"/>
<keyword evidence="2 4" id="KW-0732">Signal</keyword>
<sequence>MRKQLFILAGILSCLFSFAQIVNIPDANFKAYLVGNPAINTNGDNEIQVSEAIAFTGEIDCSNKGISLLLGIEYFTEITGLNCSLNSIQQLDLSNNKKLINLNCSGITVDEYGYNEAPDGQIEILNLNQNTNLKKLICSGNRLTNLDISKNLQLQYLDCSYNRNYNYNNGNEEIYIRNLDTSKNTNLRHLDVHNNQISTLDISKNIELEFLNCNYNKLSNLNLSYNYKLKNLQCKNYSWVEGSNLISSLDLTNNVNLETLNCSGNNLTNLDISRNSNLKFLDCKENKLVSINIFYNSKLLHLDCGSNEISSLNLIYSPQLEYVNCSYNQLTSINLSQNINLKNFGCHGNQLSQLNVTANTKLEGLYCTYNNLTELDVSKNILLKSDGLYCYGNKLTKLDVSHNPQLVQVWAIPNYDLKELNLKNGNQVRVNFWIVPDTLHALAPKLFCVEVDDVNWYYQNAPYLLDYIGQEAVYSTNCNLTLATNQTQKSQTKIYPNPVKNILTIQTEDKLQKVEIFSTTGQLLKTSFVKETNVANLPKGNYVAKITTDKGVQTEKIIKE</sequence>
<feature type="signal peptide" evidence="4">
    <location>
        <begin position="1"/>
        <end position="19"/>
    </location>
</feature>
<dbReference type="InterPro" id="IPR052574">
    <property type="entry name" value="CDIRP"/>
</dbReference>
<dbReference type="Proteomes" id="UP000295313">
    <property type="component" value="Unassembled WGS sequence"/>
</dbReference>
<keyword evidence="7" id="KW-1185">Reference proteome</keyword>
<dbReference type="EMBL" id="SOEO01000002">
    <property type="protein sequence ID" value="TDX84395.1"/>
    <property type="molecule type" value="Genomic_DNA"/>
</dbReference>
<comment type="caution">
    <text evidence="6">The sequence shown here is derived from an EMBL/GenBank/DDBJ whole genome shotgun (WGS) entry which is preliminary data.</text>
</comment>
<dbReference type="PROSITE" id="PS51450">
    <property type="entry name" value="LRR"/>
    <property type="match status" value="2"/>
</dbReference>
<dbReference type="InterPro" id="IPR001611">
    <property type="entry name" value="Leu-rich_rpt"/>
</dbReference>
<evidence type="ECO:0000259" key="5">
    <source>
        <dbReference type="Pfam" id="PF18962"/>
    </source>
</evidence>
<dbReference type="GO" id="GO:0035591">
    <property type="term" value="F:signaling adaptor activity"/>
    <property type="evidence" value="ECO:0007669"/>
    <property type="project" value="TreeGrafter"/>
</dbReference>
<dbReference type="PANTHER" id="PTHR47566">
    <property type="match status" value="1"/>
</dbReference>
<reference evidence="6 7" key="1">
    <citation type="submission" date="2019-03" db="EMBL/GenBank/DDBJ databases">
        <title>Genomic Encyclopedia of Type Strains, Phase III (KMG-III): the genomes of soil and plant-associated and newly described type strains.</title>
        <authorList>
            <person name="Whitman W."/>
        </authorList>
    </citation>
    <scope>NUCLEOTIDE SEQUENCE [LARGE SCALE GENOMIC DNA]</scope>
    <source>
        <strain evidence="6 7">CGMCC 1.12802</strain>
    </source>
</reference>
<dbReference type="Gene3D" id="3.80.10.10">
    <property type="entry name" value="Ribonuclease Inhibitor"/>
    <property type="match status" value="2"/>
</dbReference>
<evidence type="ECO:0000256" key="1">
    <source>
        <dbReference type="ARBA" id="ARBA00022614"/>
    </source>
</evidence>
<organism evidence="6 7">
    <name type="scientific">Epilithonimonas xixisoli</name>
    <dbReference type="NCBI Taxonomy" id="1476462"/>
    <lineage>
        <taxon>Bacteria</taxon>
        <taxon>Pseudomonadati</taxon>
        <taxon>Bacteroidota</taxon>
        <taxon>Flavobacteriia</taxon>
        <taxon>Flavobacteriales</taxon>
        <taxon>Weeksellaceae</taxon>
        <taxon>Chryseobacterium group</taxon>
        <taxon>Epilithonimonas</taxon>
    </lineage>
</organism>
<keyword evidence="3" id="KW-0677">Repeat</keyword>
<dbReference type="NCBIfam" id="TIGR04183">
    <property type="entry name" value="Por_Secre_tail"/>
    <property type="match status" value="1"/>
</dbReference>
<keyword evidence="1" id="KW-0433">Leucine-rich repeat</keyword>
<protein>
    <submittedName>
        <fullName evidence="6">Putative secreted protein (Por secretion system target)</fullName>
    </submittedName>
</protein>
<dbReference type="InterPro" id="IPR032675">
    <property type="entry name" value="LRR_dom_sf"/>
</dbReference>
<feature type="chain" id="PRO_5020476784" evidence="4">
    <location>
        <begin position="20"/>
        <end position="560"/>
    </location>
</feature>
<dbReference type="InterPro" id="IPR026444">
    <property type="entry name" value="Secre_tail"/>
</dbReference>
<proteinExistence type="predicted"/>
<name>A0A4R8I7H5_9FLAO</name>
<dbReference type="PANTHER" id="PTHR47566:SF1">
    <property type="entry name" value="PROTEIN NUD1"/>
    <property type="match status" value="1"/>
</dbReference>
<gene>
    <name evidence="6" type="ORF">B0I22_2013</name>
</gene>
<dbReference type="AlphaFoldDB" id="A0A4R8I7H5"/>
<evidence type="ECO:0000256" key="4">
    <source>
        <dbReference type="SAM" id="SignalP"/>
    </source>
</evidence>
<evidence type="ECO:0000256" key="3">
    <source>
        <dbReference type="ARBA" id="ARBA00022737"/>
    </source>
</evidence>
<feature type="domain" description="Secretion system C-terminal sorting" evidence="5">
    <location>
        <begin position="494"/>
        <end position="558"/>
    </location>
</feature>
<accession>A0A4R8I7H5</accession>
<evidence type="ECO:0000256" key="2">
    <source>
        <dbReference type="ARBA" id="ARBA00022729"/>
    </source>
</evidence>
<dbReference type="RefSeq" id="WP_133944410.1">
    <property type="nucleotide sequence ID" value="NZ_SOEO01000002.1"/>
</dbReference>
<dbReference type="SUPFAM" id="SSF52058">
    <property type="entry name" value="L domain-like"/>
    <property type="match status" value="1"/>
</dbReference>